<evidence type="ECO:0000259" key="3">
    <source>
        <dbReference type="Pfam" id="PF14226"/>
    </source>
</evidence>
<dbReference type="SUPFAM" id="SSF51197">
    <property type="entry name" value="Clavaminate synthase-like"/>
    <property type="match status" value="1"/>
</dbReference>
<keyword evidence="4" id="KW-0560">Oxidoreductase</keyword>
<keyword evidence="2" id="KW-0408">Iron</keyword>
<evidence type="ECO:0000313" key="5">
    <source>
        <dbReference type="Proteomes" id="UP000653305"/>
    </source>
</evidence>
<evidence type="ECO:0000313" key="4">
    <source>
        <dbReference type="EMBL" id="GFQ02989.1"/>
    </source>
</evidence>
<dbReference type="InterPro" id="IPR050231">
    <property type="entry name" value="Iron_ascorbate_oxido_reductase"/>
</dbReference>
<evidence type="ECO:0000256" key="2">
    <source>
        <dbReference type="ARBA" id="ARBA00023004"/>
    </source>
</evidence>
<dbReference type="EMBL" id="BMAC01000792">
    <property type="protein sequence ID" value="GFQ02989.1"/>
    <property type="molecule type" value="Genomic_DNA"/>
</dbReference>
<dbReference type="Proteomes" id="UP000653305">
    <property type="component" value="Unassembled WGS sequence"/>
</dbReference>
<dbReference type="AlphaFoldDB" id="A0A830CZK0"/>
<keyword evidence="4" id="KW-0223">Dioxygenase</keyword>
<organism evidence="4 5">
    <name type="scientific">Phtheirospermum japonicum</name>
    <dbReference type="NCBI Taxonomy" id="374723"/>
    <lineage>
        <taxon>Eukaryota</taxon>
        <taxon>Viridiplantae</taxon>
        <taxon>Streptophyta</taxon>
        <taxon>Embryophyta</taxon>
        <taxon>Tracheophyta</taxon>
        <taxon>Spermatophyta</taxon>
        <taxon>Magnoliopsida</taxon>
        <taxon>eudicotyledons</taxon>
        <taxon>Gunneridae</taxon>
        <taxon>Pentapetalae</taxon>
        <taxon>asterids</taxon>
        <taxon>lamiids</taxon>
        <taxon>Lamiales</taxon>
        <taxon>Orobanchaceae</taxon>
        <taxon>Orobanchaceae incertae sedis</taxon>
        <taxon>Phtheirospermum</taxon>
    </lineage>
</organism>
<dbReference type="InterPro" id="IPR027443">
    <property type="entry name" value="IPNS-like_sf"/>
</dbReference>
<keyword evidence="5" id="KW-1185">Reference proteome</keyword>
<dbReference type="Pfam" id="PF14226">
    <property type="entry name" value="DIOX_N"/>
    <property type="match status" value="1"/>
</dbReference>
<dbReference type="GO" id="GO:0016706">
    <property type="term" value="F:2-oxoglutarate-dependent dioxygenase activity"/>
    <property type="evidence" value="ECO:0007669"/>
    <property type="project" value="UniProtKB-ARBA"/>
</dbReference>
<comment type="caution">
    <text evidence="4">The sequence shown here is derived from an EMBL/GenBank/DDBJ whole genome shotgun (WGS) entry which is preliminary data.</text>
</comment>
<gene>
    <name evidence="4" type="ORF">PHJA_002442700</name>
</gene>
<evidence type="ECO:0000256" key="1">
    <source>
        <dbReference type="ARBA" id="ARBA00022723"/>
    </source>
</evidence>
<accession>A0A830CZK0</accession>
<dbReference type="Gene3D" id="2.60.120.330">
    <property type="entry name" value="B-lactam Antibiotic, Isopenicillin N Synthase, Chain"/>
    <property type="match status" value="1"/>
</dbReference>
<feature type="domain" description="Non-haem dioxygenase N-terminal" evidence="3">
    <location>
        <begin position="9"/>
        <end position="86"/>
    </location>
</feature>
<dbReference type="InterPro" id="IPR026992">
    <property type="entry name" value="DIOX_N"/>
</dbReference>
<reference evidence="4" key="1">
    <citation type="submission" date="2020-07" db="EMBL/GenBank/DDBJ databases">
        <title>Ethylene signaling mediates host invasion by parasitic plants.</title>
        <authorList>
            <person name="Yoshida S."/>
        </authorList>
    </citation>
    <scope>NUCLEOTIDE SEQUENCE</scope>
    <source>
        <strain evidence="4">Okayama</strain>
    </source>
</reference>
<protein>
    <submittedName>
        <fullName evidence="4">Probable 2-oxoglutarate-dependent dioxygenase aop1.2</fullName>
    </submittedName>
</protein>
<dbReference type="PANTHER" id="PTHR47990">
    <property type="entry name" value="2-OXOGLUTARATE (2OG) AND FE(II)-DEPENDENT OXYGENASE SUPERFAMILY PROTEIN-RELATED"/>
    <property type="match status" value="1"/>
</dbReference>
<dbReference type="OrthoDB" id="288590at2759"/>
<sequence length="156" mass="17617">MGSHTVHKLPIIKFTDKNSKHGTESWSKACNEVILALEEYGCFVALYDKITQEIHNGVFEAMQELFDLPTHIKVQNKSTKPLYGYVGQIPLIPLYESMGIDNANTLQGLHNFTKVMWPNGNEGFSENIHLYTKLAAELEKIVVQMVFESYGVGKIL</sequence>
<name>A0A830CZK0_9LAMI</name>
<keyword evidence="1" id="KW-0479">Metal-binding</keyword>
<dbReference type="GO" id="GO:0046872">
    <property type="term" value="F:metal ion binding"/>
    <property type="evidence" value="ECO:0007669"/>
    <property type="project" value="UniProtKB-KW"/>
</dbReference>
<proteinExistence type="predicted"/>